<keyword evidence="1" id="KW-0472">Membrane</keyword>
<dbReference type="AlphaFoldDB" id="A0AA40AG70"/>
<dbReference type="EMBL" id="JAUKUA010000004">
    <property type="protein sequence ID" value="KAK0715153.1"/>
    <property type="molecule type" value="Genomic_DNA"/>
</dbReference>
<keyword evidence="1" id="KW-1133">Transmembrane helix</keyword>
<keyword evidence="1" id="KW-0812">Transmembrane</keyword>
<sequence>MERGTRDEPDYRAQIAAELLGTTTQPLASYFRVIDALLARGDAYIVQVEEPESIDPTPITHEDILLAASVLRDGPELTLDQACKKLGTKLGKKQSAQQLKLRILASTRAMLMLDCAGQGDSFSWQPEERFVDFVSKCLPKSLGVSASVKRAMEKQKAMKAWKLKARFHLSFRGTDNLSRHLHLDPLHPDGPTLYIFHYTAFLKAHLNRLQERGPKKEDDLLSCLQSGCLPARLIVETLHSILAILFNFDDDKSTSILERLIAKAGFDEDCTNSDGYKTSDDAKDLEYLYWGERLAVLHDFVLNPPPRNKFERWMQWQKSESNAFAVALAALLITIVVGILSLGLAAFQAWVAWKAWKDPVSTNGGDTITMSVQELIDLVQQLQGR</sequence>
<reference evidence="2" key="1">
    <citation type="submission" date="2023-06" db="EMBL/GenBank/DDBJ databases">
        <title>Genome-scale phylogeny and comparative genomics of the fungal order Sordariales.</title>
        <authorList>
            <consortium name="Lawrence Berkeley National Laboratory"/>
            <person name="Hensen N."/>
            <person name="Bonometti L."/>
            <person name="Westerberg I."/>
            <person name="Brannstrom I.O."/>
            <person name="Guillou S."/>
            <person name="Cros-Aarteil S."/>
            <person name="Calhoun S."/>
            <person name="Haridas S."/>
            <person name="Kuo A."/>
            <person name="Mondo S."/>
            <person name="Pangilinan J."/>
            <person name="Riley R."/>
            <person name="Labutti K."/>
            <person name="Andreopoulos B."/>
            <person name="Lipzen A."/>
            <person name="Chen C."/>
            <person name="Yanf M."/>
            <person name="Daum C."/>
            <person name="Ng V."/>
            <person name="Clum A."/>
            <person name="Steindorff A."/>
            <person name="Ohm R."/>
            <person name="Martin F."/>
            <person name="Silar P."/>
            <person name="Natvig D."/>
            <person name="Lalanne C."/>
            <person name="Gautier V."/>
            <person name="Ament-Velasquez S.L."/>
            <person name="Kruys A."/>
            <person name="Hutchinson M.I."/>
            <person name="Powell A.J."/>
            <person name="Barry K."/>
            <person name="Miller A.N."/>
            <person name="Grigoriev I.V."/>
            <person name="Debuchy R."/>
            <person name="Gladieux P."/>
            <person name="Thoren M.H."/>
            <person name="Johannesson H."/>
        </authorList>
    </citation>
    <scope>NUCLEOTIDE SEQUENCE</scope>
    <source>
        <strain evidence="2">SMH4607-1</strain>
    </source>
</reference>
<accession>A0AA40AG70</accession>
<name>A0AA40AG70_9PEZI</name>
<evidence type="ECO:0000313" key="2">
    <source>
        <dbReference type="EMBL" id="KAK0715153.1"/>
    </source>
</evidence>
<proteinExistence type="predicted"/>
<comment type="caution">
    <text evidence="2">The sequence shown here is derived from an EMBL/GenBank/DDBJ whole genome shotgun (WGS) entry which is preliminary data.</text>
</comment>
<feature type="transmembrane region" description="Helical" evidence="1">
    <location>
        <begin position="324"/>
        <end position="347"/>
    </location>
</feature>
<protein>
    <submittedName>
        <fullName evidence="2">Uncharacterized protein</fullName>
    </submittedName>
</protein>
<dbReference type="Proteomes" id="UP001172102">
    <property type="component" value="Unassembled WGS sequence"/>
</dbReference>
<gene>
    <name evidence="2" type="ORF">B0H67DRAFT_665098</name>
</gene>
<keyword evidence="3" id="KW-1185">Reference proteome</keyword>
<evidence type="ECO:0000313" key="3">
    <source>
        <dbReference type="Proteomes" id="UP001172102"/>
    </source>
</evidence>
<evidence type="ECO:0000256" key="1">
    <source>
        <dbReference type="SAM" id="Phobius"/>
    </source>
</evidence>
<organism evidence="2 3">
    <name type="scientific">Lasiosphaeris hirsuta</name>
    <dbReference type="NCBI Taxonomy" id="260670"/>
    <lineage>
        <taxon>Eukaryota</taxon>
        <taxon>Fungi</taxon>
        <taxon>Dikarya</taxon>
        <taxon>Ascomycota</taxon>
        <taxon>Pezizomycotina</taxon>
        <taxon>Sordariomycetes</taxon>
        <taxon>Sordariomycetidae</taxon>
        <taxon>Sordariales</taxon>
        <taxon>Lasiosphaeriaceae</taxon>
        <taxon>Lasiosphaeris</taxon>
    </lineage>
</organism>